<dbReference type="EMBL" id="BAABFX010000027">
    <property type="protein sequence ID" value="GAA4396912.1"/>
    <property type="molecule type" value="Genomic_DNA"/>
</dbReference>
<dbReference type="Proteomes" id="UP001500390">
    <property type="component" value="Unassembled WGS sequence"/>
</dbReference>
<dbReference type="Gene3D" id="3.20.20.190">
    <property type="entry name" value="Phosphatidylinositol (PI) phosphodiesterase"/>
    <property type="match status" value="1"/>
</dbReference>
<gene>
    <name evidence="2" type="ORF">GCM10023153_20320</name>
</gene>
<name>A0ABP8JW14_9MICO</name>
<reference evidence="3" key="1">
    <citation type="journal article" date="2019" name="Int. J. Syst. Evol. Microbiol.">
        <title>The Global Catalogue of Microorganisms (GCM) 10K type strain sequencing project: providing services to taxonomists for standard genome sequencing and annotation.</title>
        <authorList>
            <consortium name="The Broad Institute Genomics Platform"/>
            <consortium name="The Broad Institute Genome Sequencing Center for Infectious Disease"/>
            <person name="Wu L."/>
            <person name="Ma J."/>
        </authorList>
    </citation>
    <scope>NUCLEOTIDE SEQUENCE [LARGE SCALE GENOMIC DNA]</scope>
    <source>
        <strain evidence="3">JCM 17738</strain>
    </source>
</reference>
<organism evidence="2 3">
    <name type="scientific">Ornithinibacter aureus</name>
    <dbReference type="NCBI Taxonomy" id="622664"/>
    <lineage>
        <taxon>Bacteria</taxon>
        <taxon>Bacillati</taxon>
        <taxon>Actinomycetota</taxon>
        <taxon>Actinomycetes</taxon>
        <taxon>Micrococcales</taxon>
        <taxon>Intrasporangiaceae</taxon>
        <taxon>Ornithinibacter</taxon>
    </lineage>
</organism>
<dbReference type="SUPFAM" id="SSF51695">
    <property type="entry name" value="PLC-like phosphodiesterases"/>
    <property type="match status" value="1"/>
</dbReference>
<accession>A0ABP8JW14</accession>
<dbReference type="CDD" id="cd08561">
    <property type="entry name" value="GDPD_cytoplasmic_ScUgpQ2_like"/>
    <property type="match status" value="1"/>
</dbReference>
<dbReference type="RefSeq" id="WP_159904181.1">
    <property type="nucleotide sequence ID" value="NZ_BAABFX010000027.1"/>
</dbReference>
<comment type="caution">
    <text evidence="2">The sequence shown here is derived from an EMBL/GenBank/DDBJ whole genome shotgun (WGS) entry which is preliminary data.</text>
</comment>
<protein>
    <submittedName>
        <fullName evidence="2">Glycerophosphodiester phosphodiesterase</fullName>
    </submittedName>
</protein>
<proteinExistence type="predicted"/>
<sequence length="270" mass="29191">MRASDFAYLDAPTPVALAHRGGAAYGPNRGVENTMAAFRRAVEMGYRYLETDVHATKDGQLVAFHDTVLDRVSDVSGAVEDLEYDALREVRIGGTEPIPLLGELFEAFPGVRVNIDIKADGALEPTVREVLAHDALDRVCIGSFSPRRLRAARSALGPGVATAAGQVGTALMRLTPAVVSRLLHTPAPVLQIPGQHRVAGRTITLVTPGLVRRAHALGKHVHVWFHSWSREDATEMHRLLDLGVDGIVTDHIDVLRDVLAERGHPLTAPT</sequence>
<dbReference type="Pfam" id="PF03009">
    <property type="entry name" value="GDPD"/>
    <property type="match status" value="1"/>
</dbReference>
<evidence type="ECO:0000313" key="3">
    <source>
        <dbReference type="Proteomes" id="UP001500390"/>
    </source>
</evidence>
<dbReference type="InterPro" id="IPR017946">
    <property type="entry name" value="PLC-like_Pdiesterase_TIM-brl"/>
</dbReference>
<evidence type="ECO:0000313" key="2">
    <source>
        <dbReference type="EMBL" id="GAA4396912.1"/>
    </source>
</evidence>
<feature type="domain" description="GP-PDE" evidence="1">
    <location>
        <begin position="19"/>
        <end position="253"/>
    </location>
</feature>
<evidence type="ECO:0000259" key="1">
    <source>
        <dbReference type="Pfam" id="PF03009"/>
    </source>
</evidence>
<dbReference type="PANTHER" id="PTHR43805">
    <property type="entry name" value="GLYCEROPHOSPHORYL DIESTER PHOSPHODIESTERASE"/>
    <property type="match status" value="1"/>
</dbReference>
<dbReference type="InterPro" id="IPR030395">
    <property type="entry name" value="GP_PDE_dom"/>
</dbReference>
<keyword evidence="3" id="KW-1185">Reference proteome</keyword>
<dbReference type="PANTHER" id="PTHR43805:SF1">
    <property type="entry name" value="GP-PDE DOMAIN-CONTAINING PROTEIN"/>
    <property type="match status" value="1"/>
</dbReference>